<dbReference type="SUPFAM" id="SSF53807">
    <property type="entry name" value="Helical backbone' metal receptor"/>
    <property type="match status" value="1"/>
</dbReference>
<protein>
    <submittedName>
        <fullName evidence="5">Zinc ABC transporter substrate-binding protein</fullName>
    </submittedName>
</protein>
<proteinExistence type="inferred from homology"/>
<keyword evidence="2 4" id="KW-0813">Transport</keyword>
<keyword evidence="3" id="KW-0732">Signal</keyword>
<comment type="caution">
    <text evidence="5">The sequence shown here is derived from an EMBL/GenBank/DDBJ whole genome shotgun (WGS) entry which is preliminary data.</text>
</comment>
<evidence type="ECO:0000313" key="6">
    <source>
        <dbReference type="Proteomes" id="UP000669317"/>
    </source>
</evidence>
<dbReference type="PRINTS" id="PR00690">
    <property type="entry name" value="ADHESNFAMILY"/>
</dbReference>
<dbReference type="Gene3D" id="3.40.50.1980">
    <property type="entry name" value="Nitrogenase molybdenum iron protein domain"/>
    <property type="match status" value="2"/>
</dbReference>
<dbReference type="Proteomes" id="UP000669317">
    <property type="component" value="Unassembled WGS sequence"/>
</dbReference>
<comment type="similarity">
    <text evidence="1 4">Belongs to the bacterial solute-binding protein 9 family.</text>
</comment>
<dbReference type="EMBL" id="JAGIKT010000051">
    <property type="protein sequence ID" value="MBP0113810.1"/>
    <property type="molecule type" value="Genomic_DNA"/>
</dbReference>
<dbReference type="InterPro" id="IPR050492">
    <property type="entry name" value="Bact_metal-bind_prot9"/>
</dbReference>
<evidence type="ECO:0000256" key="4">
    <source>
        <dbReference type="RuleBase" id="RU003512"/>
    </source>
</evidence>
<dbReference type="InterPro" id="IPR006127">
    <property type="entry name" value="ZnuA-like"/>
</dbReference>
<evidence type="ECO:0000256" key="2">
    <source>
        <dbReference type="ARBA" id="ARBA00022448"/>
    </source>
</evidence>
<evidence type="ECO:0000313" key="5">
    <source>
        <dbReference type="EMBL" id="MBP0113810.1"/>
    </source>
</evidence>
<accession>A0ABS4A069</accession>
<reference evidence="5 6" key="1">
    <citation type="submission" date="2021-03" db="EMBL/GenBank/DDBJ databases">
        <title>Genome Sequence of Bradyrhizobium vignae strain ISRA400.</title>
        <authorList>
            <person name="Tisa L.S."/>
            <person name="Svistoonoff S."/>
            <person name="Hocher V."/>
            <person name="Fall S."/>
            <person name="Zaiya A."/>
            <person name="Naing D."/>
            <person name="Niang N."/>
            <person name="Diouf A."/>
            <person name="Dasylva M.C."/>
            <person name="Toure O."/>
            <person name="Gueye M."/>
            <person name="Gully D."/>
            <person name="Tisseyre P."/>
            <person name="Simpson S."/>
            <person name="Morris K."/>
            <person name="Thomas W.K."/>
        </authorList>
    </citation>
    <scope>NUCLEOTIDE SEQUENCE [LARGE SCALE GENOMIC DNA]</scope>
    <source>
        <strain evidence="5 6">ISRA400</strain>
    </source>
</reference>
<dbReference type="InterPro" id="IPR006129">
    <property type="entry name" value="AdhesinB"/>
</dbReference>
<gene>
    <name evidence="5" type="ORF">JWS04_22505</name>
</gene>
<evidence type="ECO:0000256" key="3">
    <source>
        <dbReference type="ARBA" id="ARBA00022729"/>
    </source>
</evidence>
<dbReference type="PANTHER" id="PTHR42953">
    <property type="entry name" value="HIGH-AFFINITY ZINC UPTAKE SYSTEM PROTEIN ZNUA-RELATED"/>
    <property type="match status" value="1"/>
</dbReference>
<sequence length="295" mass="31792">MTASMHAAFASTRIVVVATTSDVASLASAVGGDVIEVKTIVPPGTDPEAFEPRVSDLSTLSDADLIVRVGLGYDLWIDKLIIQLHRPEFQAGGGRLVDASIGVPLLEARGRTPVTEDGHAHGLGNPHYWLDPANAETVTATIAERIIRLMPAARDTIVANRNRFLATLHERIVAWMQRLAPYRGASLVAYHNSWPYFARRFHLNLVGFIETKEGVAPSVAHLSSLIAEMGQNGVRAILQEAYEPKNFSEMLSARTGAPLVVLAPTVGSVPEARDYLSLMDFNVGALARTLATGSH</sequence>
<keyword evidence="6" id="KW-1185">Reference proteome</keyword>
<name>A0ABS4A069_9BRAD</name>
<organism evidence="5 6">
    <name type="scientific">Bradyrhizobium vignae</name>
    <dbReference type="NCBI Taxonomy" id="1549949"/>
    <lineage>
        <taxon>Bacteria</taxon>
        <taxon>Pseudomonadati</taxon>
        <taxon>Pseudomonadota</taxon>
        <taxon>Alphaproteobacteria</taxon>
        <taxon>Hyphomicrobiales</taxon>
        <taxon>Nitrobacteraceae</taxon>
        <taxon>Bradyrhizobium</taxon>
    </lineage>
</organism>
<dbReference type="PANTHER" id="PTHR42953:SF2">
    <property type="entry name" value="ADHESION PROTEIN"/>
    <property type="match status" value="1"/>
</dbReference>
<dbReference type="Pfam" id="PF01297">
    <property type="entry name" value="ZnuA"/>
    <property type="match status" value="1"/>
</dbReference>
<dbReference type="RefSeq" id="WP_164937164.1">
    <property type="nucleotide sequence ID" value="NZ_JAGIKT010000051.1"/>
</dbReference>
<dbReference type="InterPro" id="IPR006128">
    <property type="entry name" value="Lipoprotein_PsaA-like"/>
</dbReference>
<dbReference type="PRINTS" id="PR00691">
    <property type="entry name" value="ADHESINB"/>
</dbReference>
<evidence type="ECO:0000256" key="1">
    <source>
        <dbReference type="ARBA" id="ARBA00011028"/>
    </source>
</evidence>